<comment type="similarity">
    <text evidence="4">Belongs to the UbiC family.</text>
</comment>
<organism evidence="5 6">
    <name type="scientific">Candidatus Contendobacter odensis Run_B_J11</name>
    <dbReference type="NCBI Taxonomy" id="1400861"/>
    <lineage>
        <taxon>Bacteria</taxon>
        <taxon>Pseudomonadati</taxon>
        <taxon>Pseudomonadota</taxon>
        <taxon>Gammaproteobacteria</taxon>
        <taxon>Candidatus Competibacteraceae</taxon>
        <taxon>Candidatus Contendibacter</taxon>
    </lineage>
</organism>
<dbReference type="GO" id="GO:0006744">
    <property type="term" value="P:ubiquinone biosynthetic process"/>
    <property type="evidence" value="ECO:0007669"/>
    <property type="project" value="UniProtKB-UniRule"/>
</dbReference>
<evidence type="ECO:0000256" key="1">
    <source>
        <dbReference type="ARBA" id="ARBA00022490"/>
    </source>
</evidence>
<evidence type="ECO:0000256" key="3">
    <source>
        <dbReference type="ARBA" id="ARBA00023239"/>
    </source>
</evidence>
<comment type="caution">
    <text evidence="5">The sequence shown here is derived from an EMBL/GenBank/DDBJ whole genome shotgun (WGS) entry which is preliminary data.</text>
</comment>
<dbReference type="Pfam" id="PF04345">
    <property type="entry name" value="Chor_lyase"/>
    <property type="match status" value="1"/>
</dbReference>
<feature type="binding site" evidence="4">
    <location>
        <position position="83"/>
    </location>
    <ligand>
        <name>substrate</name>
    </ligand>
</feature>
<comment type="pathway">
    <text evidence="4">Cofactor biosynthesis; ubiquinone biosynthesis.</text>
</comment>
<protein>
    <recommendedName>
        <fullName evidence="4">Probable chorismate pyruvate-lyase</fullName>
        <shortName evidence="4">CL</shortName>
        <shortName evidence="4">CPL</shortName>
        <ecNumber evidence="4">4.1.3.40</ecNumber>
    </recommendedName>
</protein>
<dbReference type="AlphaFoldDB" id="A0A7U7G9F2"/>
<dbReference type="GO" id="GO:0005829">
    <property type="term" value="C:cytosol"/>
    <property type="evidence" value="ECO:0007669"/>
    <property type="project" value="TreeGrafter"/>
</dbReference>
<evidence type="ECO:0000256" key="4">
    <source>
        <dbReference type="HAMAP-Rule" id="MF_01632"/>
    </source>
</evidence>
<dbReference type="GO" id="GO:0042866">
    <property type="term" value="P:pyruvate biosynthetic process"/>
    <property type="evidence" value="ECO:0007669"/>
    <property type="project" value="UniProtKB-UniRule"/>
</dbReference>
<dbReference type="GO" id="GO:0008813">
    <property type="term" value="F:chorismate lyase activity"/>
    <property type="evidence" value="ECO:0007669"/>
    <property type="project" value="UniProtKB-UniRule"/>
</dbReference>
<keyword evidence="6" id="KW-1185">Reference proteome</keyword>
<reference evidence="5 6" key="1">
    <citation type="journal article" date="2014" name="ISME J.">
        <title>Candidatus Competibacter-lineage genomes retrieved from metagenomes reveal functional metabolic diversity.</title>
        <authorList>
            <person name="McIlroy S.J."/>
            <person name="Albertsen M."/>
            <person name="Andresen E.K."/>
            <person name="Saunders A.M."/>
            <person name="Kristiansen R."/>
            <person name="Stokholm-Bjerregaard M."/>
            <person name="Nielsen K.L."/>
            <person name="Nielsen P.H."/>
        </authorList>
    </citation>
    <scope>NUCLEOTIDE SEQUENCE [LARGE SCALE GENOMIC DNA]</scope>
    <source>
        <strain evidence="5 6">Run_B_J11</strain>
    </source>
</reference>
<dbReference type="SUPFAM" id="SSF64288">
    <property type="entry name" value="Chorismate lyase-like"/>
    <property type="match status" value="1"/>
</dbReference>
<keyword evidence="4" id="KW-0670">Pyruvate</keyword>
<keyword evidence="2 4" id="KW-0831">Ubiquinone biosynthesis</keyword>
<dbReference type="InterPro" id="IPR007440">
    <property type="entry name" value="Chorismate--pyruvate_lyase"/>
</dbReference>
<keyword evidence="3 4" id="KW-0456">Lyase</keyword>
<proteinExistence type="inferred from homology"/>
<sequence>MHTHRFVPRPVPPRWHSYPRLSRRDLPVTLTDWLLDSGSLTRRLRQLCPSQFRVRVLWQGWNRPSVDEARVLGLRLDAWVWTREVQLLCDDQPWVFARTLIPARTLRGRGCRLTRLGTRPLGEVLFTDPGVRRGPVEIARIVAGQCLHQRALAGCTEPPDAIWGRRSMFWIAKRPLLVCEIFLPDLPVAPACYRPD</sequence>
<comment type="caution">
    <text evidence="4">Lacks conserved residue(s) required for the propagation of feature annotation.</text>
</comment>
<evidence type="ECO:0000256" key="2">
    <source>
        <dbReference type="ARBA" id="ARBA00022688"/>
    </source>
</evidence>
<gene>
    <name evidence="4" type="primary">ubiC</name>
    <name evidence="5" type="ORF">BN874_1260045</name>
</gene>
<dbReference type="Gene3D" id="3.40.1410.10">
    <property type="entry name" value="Chorismate lyase-like"/>
    <property type="match status" value="1"/>
</dbReference>
<dbReference type="UniPathway" id="UPA00232"/>
<accession>A0A7U7G9F2</accession>
<feature type="binding site" evidence="4">
    <location>
        <position position="180"/>
    </location>
    <ligand>
        <name>substrate</name>
    </ligand>
</feature>
<comment type="function">
    <text evidence="4">Removes the pyruvyl group from chorismate, with concomitant aromatization of the ring, to provide 4-hydroxybenzoate (4HB) for the ubiquinone pathway.</text>
</comment>
<keyword evidence="1 4" id="KW-0963">Cytoplasm</keyword>
<comment type="subcellular location">
    <subcellularLocation>
        <location evidence="4">Cytoplasm</location>
    </subcellularLocation>
</comment>
<dbReference type="EC" id="4.1.3.40" evidence="4"/>
<dbReference type="PANTHER" id="PTHR38683">
    <property type="entry name" value="CHORISMATE PYRUVATE-LYASE"/>
    <property type="match status" value="1"/>
</dbReference>
<dbReference type="RefSeq" id="WP_051497339.1">
    <property type="nucleotide sequence ID" value="NZ_CBTK010000031.1"/>
</dbReference>
<evidence type="ECO:0000313" key="5">
    <source>
        <dbReference type="EMBL" id="CDH43637.1"/>
    </source>
</evidence>
<dbReference type="EMBL" id="CBTK010000031">
    <property type="protein sequence ID" value="CDH43637.1"/>
    <property type="molecule type" value="Genomic_DNA"/>
</dbReference>
<dbReference type="Proteomes" id="UP000019184">
    <property type="component" value="Unassembled WGS sequence"/>
</dbReference>
<name>A0A7U7G9F2_9GAMM</name>
<evidence type="ECO:0000313" key="6">
    <source>
        <dbReference type="Proteomes" id="UP000019184"/>
    </source>
</evidence>
<dbReference type="PANTHER" id="PTHR38683:SF1">
    <property type="entry name" value="CHORISMATE PYRUVATE-LYASE"/>
    <property type="match status" value="1"/>
</dbReference>
<comment type="catalytic activity">
    <reaction evidence="4">
        <text>chorismate = 4-hydroxybenzoate + pyruvate</text>
        <dbReference type="Rhea" id="RHEA:16505"/>
        <dbReference type="ChEBI" id="CHEBI:15361"/>
        <dbReference type="ChEBI" id="CHEBI:17879"/>
        <dbReference type="ChEBI" id="CHEBI:29748"/>
        <dbReference type="EC" id="4.1.3.40"/>
    </reaction>
</comment>
<feature type="binding site" evidence="4">
    <location>
        <position position="121"/>
    </location>
    <ligand>
        <name>substrate</name>
    </ligand>
</feature>
<dbReference type="InterPro" id="IPR028978">
    <property type="entry name" value="Chorismate_lyase_/UTRA_dom_sf"/>
</dbReference>
<dbReference type="HAMAP" id="MF_01632">
    <property type="entry name" value="UbiC"/>
    <property type="match status" value="1"/>
</dbReference>